<dbReference type="OrthoDB" id="2154776at2759"/>
<gene>
    <name evidence="5" type="ORF">BCR33DRAFT_724512</name>
</gene>
<dbReference type="EMBL" id="MCGO01000085">
    <property type="protein sequence ID" value="ORY29877.1"/>
    <property type="molecule type" value="Genomic_DNA"/>
</dbReference>
<dbReference type="AlphaFoldDB" id="A0A1Y2B5W5"/>
<proteinExistence type="predicted"/>
<dbReference type="GO" id="GO:0043657">
    <property type="term" value="C:host cell"/>
    <property type="evidence" value="ECO:0007669"/>
    <property type="project" value="UniProtKB-SubCell"/>
</dbReference>
<evidence type="ECO:0000256" key="2">
    <source>
        <dbReference type="ARBA" id="ARBA00004613"/>
    </source>
</evidence>
<dbReference type="Proteomes" id="UP000193642">
    <property type="component" value="Unassembled WGS sequence"/>
</dbReference>
<keyword evidence="6" id="KW-1185">Reference proteome</keyword>
<evidence type="ECO:0000313" key="6">
    <source>
        <dbReference type="Proteomes" id="UP000193642"/>
    </source>
</evidence>
<dbReference type="GO" id="GO:0005576">
    <property type="term" value="C:extracellular region"/>
    <property type="evidence" value="ECO:0007669"/>
    <property type="project" value="UniProtKB-SubCell"/>
</dbReference>
<comment type="caution">
    <text evidence="5">The sequence shown here is derived from an EMBL/GenBank/DDBJ whole genome shotgun (WGS) entry which is preliminary data.</text>
</comment>
<dbReference type="SUPFAM" id="SSF52540">
    <property type="entry name" value="P-loop containing nucleoside triphosphate hydrolases"/>
    <property type="match status" value="1"/>
</dbReference>
<reference evidence="5 6" key="1">
    <citation type="submission" date="2016-07" db="EMBL/GenBank/DDBJ databases">
        <title>Pervasive Adenine N6-methylation of Active Genes in Fungi.</title>
        <authorList>
            <consortium name="DOE Joint Genome Institute"/>
            <person name="Mondo S.J."/>
            <person name="Dannebaum R.O."/>
            <person name="Kuo R.C."/>
            <person name="Labutti K."/>
            <person name="Haridas S."/>
            <person name="Kuo A."/>
            <person name="Salamov A."/>
            <person name="Ahrendt S.R."/>
            <person name="Lipzen A."/>
            <person name="Sullivan W."/>
            <person name="Andreopoulos W.B."/>
            <person name="Clum A."/>
            <person name="Lindquist E."/>
            <person name="Daum C."/>
            <person name="Ramamoorthy G.K."/>
            <person name="Gryganskyi A."/>
            <person name="Culley D."/>
            <person name="Magnuson J.K."/>
            <person name="James T.Y."/>
            <person name="O'Malley M.A."/>
            <person name="Stajich J.E."/>
            <person name="Spatafora J.W."/>
            <person name="Visel A."/>
            <person name="Grigoriev I.V."/>
        </authorList>
    </citation>
    <scope>NUCLEOTIDE SEQUENCE [LARGE SCALE GENOMIC DNA]</scope>
    <source>
        <strain evidence="5 6">JEL800</strain>
    </source>
</reference>
<organism evidence="5 6">
    <name type="scientific">Rhizoclosmatium globosum</name>
    <dbReference type="NCBI Taxonomy" id="329046"/>
    <lineage>
        <taxon>Eukaryota</taxon>
        <taxon>Fungi</taxon>
        <taxon>Fungi incertae sedis</taxon>
        <taxon>Chytridiomycota</taxon>
        <taxon>Chytridiomycota incertae sedis</taxon>
        <taxon>Chytridiomycetes</taxon>
        <taxon>Chytridiales</taxon>
        <taxon>Chytriomycetaceae</taxon>
        <taxon>Rhizoclosmatium</taxon>
    </lineage>
</organism>
<dbReference type="Pfam" id="PF20147">
    <property type="entry name" value="Crinkler"/>
    <property type="match status" value="1"/>
</dbReference>
<evidence type="ECO:0000256" key="3">
    <source>
        <dbReference type="ARBA" id="ARBA00022525"/>
    </source>
</evidence>
<name>A0A1Y2B5W5_9FUNG</name>
<evidence type="ECO:0000259" key="4">
    <source>
        <dbReference type="Pfam" id="PF20147"/>
    </source>
</evidence>
<protein>
    <recommendedName>
        <fullName evidence="4">Crinkler effector protein N-terminal domain-containing protein</fullName>
    </recommendedName>
</protein>
<dbReference type="InterPro" id="IPR045379">
    <property type="entry name" value="Crinkler_N"/>
</dbReference>
<feature type="domain" description="Crinkler effector protein N-terminal" evidence="4">
    <location>
        <begin position="2"/>
        <end position="54"/>
    </location>
</feature>
<comment type="subcellular location">
    <subcellularLocation>
        <location evidence="1">Host cell</location>
    </subcellularLocation>
    <subcellularLocation>
        <location evidence="2">Secreted</location>
    </subcellularLocation>
</comment>
<evidence type="ECO:0000313" key="5">
    <source>
        <dbReference type="EMBL" id="ORY29877.1"/>
    </source>
</evidence>
<accession>A0A1Y2B5W5</accession>
<dbReference type="InterPro" id="IPR027417">
    <property type="entry name" value="P-loop_NTPase"/>
</dbReference>
<keyword evidence="3" id="KW-0964">Secreted</keyword>
<sequence length="803" mass="89832">MLCCLIVDRKMKGAVFPVDISPLSFVGHLKDAIKAKKKHDLDRFDADSLTLVRIFTANEGGLKLDVVRKYKLALDLDEYGDFPEEAEDTRSLFSGRTGAFNEFHGSMYKVMDSSQAVLDYVDDMGLPKGLCHVLILVPAQVAPPELVSARRGSVSQLTEAIIISDLMEPVNNPEYQAYCSRGSSLASHKTMIALVHQINRIYAQFESSDKNSIPFVVLETSSGIGKTQTAFTLMSTFKVAYVACIPSSDTSQQKIYSAFGNRTVLYMSCVREDIQNYPFYHQEVSIQILISQSGSLKLSTYAFICALLTGDQSSLAAITRDQALKKLNGKRGVFFMDEFPVHNPRAQDAEAVKFRLRFMRTVVGALGLVGILSSTHSSAMNMFIHGNEASRGGGGPPKLWCYVVPRFPPFEVPSGTDIPDWLRLILENSRPWFSHIALQHYHEYYRGNTSVPDYLDQLFCFLWKEARRSKKFGQVAYTHGQVCLLLSVNHVQYETQNPEFNVIEKHFAQLDRLEMFPLYLSDDGLQNLDETLWIHRVIFPTAEIDLLLHLVFLGGKGYRTFVSTFLEAVQATKNHQTFALSFKNSNVKTNDGLEAEASRFGAVVLASRANGLHGSSFDQWISFFMQELGMVQLGSQLKVPDKIAVLLKGIQVPYLGAPNVSWPKNLPCEWSRFLGEFSRSLNNDRIDGSIGSDITFEVKDWSTSFGTPNLEDALKRKPLDSTAHIILVNKVVNGFYSTKKAAGYSAFVKQHQNLLGKTFLYMLTKKGFLEMKGIKNQCRCSKQDHSDSSCAPQSVVILIPTVL</sequence>
<evidence type="ECO:0000256" key="1">
    <source>
        <dbReference type="ARBA" id="ARBA00004340"/>
    </source>
</evidence>